<keyword evidence="5" id="KW-1185">Reference proteome</keyword>
<dbReference type="Gene3D" id="4.10.60.10">
    <property type="entry name" value="Zinc finger, CCHC-type"/>
    <property type="match status" value="1"/>
</dbReference>
<dbReference type="Proteomes" id="UP001153069">
    <property type="component" value="Unassembled WGS sequence"/>
</dbReference>
<dbReference type="OrthoDB" id="54528at2759"/>
<name>A0A9N8EVD3_9STRA</name>
<proteinExistence type="predicted"/>
<accession>A0A9N8EVD3</accession>
<dbReference type="AlphaFoldDB" id="A0A9N8EVD3"/>
<dbReference type="EMBL" id="CAICTM010002340">
    <property type="protein sequence ID" value="CAB9528877.1"/>
    <property type="molecule type" value="Genomic_DNA"/>
</dbReference>
<feature type="domain" description="CCHC-type" evidence="3">
    <location>
        <begin position="297"/>
        <end position="311"/>
    </location>
</feature>
<evidence type="ECO:0000256" key="1">
    <source>
        <dbReference type="PROSITE-ProRule" id="PRU00047"/>
    </source>
</evidence>
<protein>
    <recommendedName>
        <fullName evidence="3">CCHC-type domain-containing protein</fullName>
    </recommendedName>
</protein>
<feature type="region of interest" description="Disordered" evidence="2">
    <location>
        <begin position="434"/>
        <end position="469"/>
    </location>
</feature>
<feature type="compositionally biased region" description="Acidic residues" evidence="2">
    <location>
        <begin position="13"/>
        <end position="26"/>
    </location>
</feature>
<comment type="caution">
    <text evidence="4">The sequence shown here is derived from an EMBL/GenBank/DDBJ whole genome shotgun (WGS) entry which is preliminary data.</text>
</comment>
<dbReference type="PROSITE" id="PS50158">
    <property type="entry name" value="ZF_CCHC"/>
    <property type="match status" value="1"/>
</dbReference>
<keyword evidence="1" id="KW-0862">Zinc</keyword>
<keyword evidence="1" id="KW-0863">Zinc-finger</keyword>
<organism evidence="4 5">
    <name type="scientific">Seminavis robusta</name>
    <dbReference type="NCBI Taxonomy" id="568900"/>
    <lineage>
        <taxon>Eukaryota</taxon>
        <taxon>Sar</taxon>
        <taxon>Stramenopiles</taxon>
        <taxon>Ochrophyta</taxon>
        <taxon>Bacillariophyta</taxon>
        <taxon>Bacillariophyceae</taxon>
        <taxon>Bacillariophycidae</taxon>
        <taxon>Naviculales</taxon>
        <taxon>Naviculaceae</taxon>
        <taxon>Seminavis</taxon>
    </lineage>
</organism>
<keyword evidence="1" id="KW-0479">Metal-binding</keyword>
<feature type="compositionally biased region" description="Low complexity" evidence="2">
    <location>
        <begin position="244"/>
        <end position="256"/>
    </location>
</feature>
<feature type="region of interest" description="Disordered" evidence="2">
    <location>
        <begin position="240"/>
        <end position="262"/>
    </location>
</feature>
<dbReference type="InterPro" id="IPR001878">
    <property type="entry name" value="Znf_CCHC"/>
</dbReference>
<evidence type="ECO:0000313" key="5">
    <source>
        <dbReference type="Proteomes" id="UP001153069"/>
    </source>
</evidence>
<evidence type="ECO:0000259" key="3">
    <source>
        <dbReference type="PROSITE" id="PS50158"/>
    </source>
</evidence>
<feature type="region of interest" description="Disordered" evidence="2">
    <location>
        <begin position="1"/>
        <end position="35"/>
    </location>
</feature>
<evidence type="ECO:0000256" key="2">
    <source>
        <dbReference type="SAM" id="MobiDB-lite"/>
    </source>
</evidence>
<dbReference type="GO" id="GO:0008270">
    <property type="term" value="F:zinc ion binding"/>
    <property type="evidence" value="ECO:0007669"/>
    <property type="project" value="UniProtKB-KW"/>
</dbReference>
<dbReference type="InterPro" id="IPR036875">
    <property type="entry name" value="Znf_CCHC_sf"/>
</dbReference>
<reference evidence="4" key="1">
    <citation type="submission" date="2020-06" db="EMBL/GenBank/DDBJ databases">
        <authorList>
            <consortium name="Plant Systems Biology data submission"/>
        </authorList>
    </citation>
    <scope>NUCLEOTIDE SEQUENCE</scope>
    <source>
        <strain evidence="4">D6</strain>
    </source>
</reference>
<evidence type="ECO:0000313" key="4">
    <source>
        <dbReference type="EMBL" id="CAB9528877.1"/>
    </source>
</evidence>
<dbReference type="GO" id="GO:0003676">
    <property type="term" value="F:nucleic acid binding"/>
    <property type="evidence" value="ECO:0007669"/>
    <property type="project" value="InterPro"/>
</dbReference>
<dbReference type="SUPFAM" id="SSF57756">
    <property type="entry name" value="Retrovirus zinc finger-like domains"/>
    <property type="match status" value="1"/>
</dbReference>
<sequence>MTKQALERPTLAEEIDSNGDPVLDDDDKPKPSTDTADLAIFKAEVDGYVKDKKRVNKIKAQATSLVWGQCSDAVRGKVESNTGFKKAYDNSDLIGVLNMIKDTMFQFQTIRKKSLATLESKLRVLHFRQQSEQSVAEYYRTFRRYVEVHEHNGGSLGMEPGILADHLPEGTALPDAGKDEFLSAGGKSRNEIHAIIFLYNAHRGRFGDLWILLQNQQQNRYPTMLVEAYNLLAGYVPNRKNSRNARNNGNNNSQNSGTIGRTVGRDVAFAQDGETESGTTLAVVSGTDGRKFPNITCFHCQQKGHYQQQCPTAEQSEGVQMLLNAKEYEGFGFLHPEDSGVTLSTTIIPSGWIILDNGSTINVFKDPALLRNIRTTNKWMKVHCNARVKRTNMVGNLPGFPGTVWYLPDGIANILSIESRNTTRLRMKTENLQSTNQMDRPEFSDEWQMDSATGTQRTDCPRRRTTVRW</sequence>
<gene>
    <name evidence="4" type="ORF">SEMRO_2342_G324110.1</name>
</gene>